<gene>
    <name evidence="3" type="ORF">MIND_00951700</name>
</gene>
<accession>A0A8H6SCT9</accession>
<keyword evidence="2" id="KW-0812">Transmembrane</keyword>
<feature type="transmembrane region" description="Helical" evidence="2">
    <location>
        <begin position="347"/>
        <end position="368"/>
    </location>
</feature>
<name>A0A8H6SCT9_9AGAR</name>
<dbReference type="GeneID" id="59348649"/>
<feature type="transmembrane region" description="Helical" evidence="2">
    <location>
        <begin position="274"/>
        <end position="298"/>
    </location>
</feature>
<sequence length="603" mass="66357">MYTTNPKTREWGKHVLGLSRIKLIYARITLTRFTTLYFALAVFSCLSLVIIQSRIFFSNTEGQHAIDDLLHSTNVSTTTIGLSFLRDGDVLLCKNIPGQPDSNCSTLVHRYGHGRMHVRDSTPQLETRAVNLEQCAISLMWLGDVLTDARREDLVILAYQLWLLSMSMMTLLNESLPHLFAALAARALSLGWAGFRLSGNMNLYHAYEHVIAVGKCNGFDPMGDWWSQGGIEVAALVFNLLDFLLSAAVSYKLFKVYASQTFSRVGASAEVHRVYKLVLFFSVMLQLAGFFVLAQTALWIGKISLGPIRMLADHFRMYLAGLIVTAVFSIPWLVLGWLSVRRESKILFLLFAAISCVLFAMATLTLISPLYRFVLTSWSFYATISITADVLLIATSVLAIVCRTQFGKGLAHFLRVETMLDEGDFTPVTFAKGDVSPTYDGTKYELDPELAVLGYSYPKEKGDTLKPAMSGESRKISAFSMILSDQHAENSTIHLSSTPALFQGALTRLPDHAVVKPVARSTSLSSPTNSAASSVLSKSPSPSPPLVEDRNSRTPTREPTKLAAAVVRSGSVPPARRMPPPGRVGLPSRPRARSVSKPAGNFF</sequence>
<feature type="transmembrane region" description="Helical" evidence="2">
    <location>
        <begin position="380"/>
        <end position="402"/>
    </location>
</feature>
<evidence type="ECO:0000256" key="2">
    <source>
        <dbReference type="SAM" id="Phobius"/>
    </source>
</evidence>
<feature type="transmembrane region" description="Helical" evidence="2">
    <location>
        <begin position="318"/>
        <end position="340"/>
    </location>
</feature>
<evidence type="ECO:0000256" key="1">
    <source>
        <dbReference type="SAM" id="MobiDB-lite"/>
    </source>
</evidence>
<evidence type="ECO:0000313" key="3">
    <source>
        <dbReference type="EMBL" id="KAF7297186.1"/>
    </source>
</evidence>
<comment type="caution">
    <text evidence="3">The sequence shown here is derived from an EMBL/GenBank/DDBJ whole genome shotgun (WGS) entry which is preliminary data.</text>
</comment>
<evidence type="ECO:0000313" key="4">
    <source>
        <dbReference type="Proteomes" id="UP000636479"/>
    </source>
</evidence>
<keyword evidence="4" id="KW-1185">Reference proteome</keyword>
<dbReference type="RefSeq" id="XP_037217545.1">
    <property type="nucleotide sequence ID" value="XM_037366133.1"/>
</dbReference>
<proteinExistence type="predicted"/>
<feature type="region of interest" description="Disordered" evidence="1">
    <location>
        <begin position="519"/>
        <end position="603"/>
    </location>
</feature>
<feature type="transmembrane region" description="Helical" evidence="2">
    <location>
        <begin position="30"/>
        <end position="51"/>
    </location>
</feature>
<dbReference type="OrthoDB" id="2684482at2759"/>
<feature type="compositionally biased region" description="Basic and acidic residues" evidence="1">
    <location>
        <begin position="547"/>
        <end position="560"/>
    </location>
</feature>
<keyword evidence="2" id="KW-1133">Transmembrane helix</keyword>
<dbReference type="InterPro" id="IPR040410">
    <property type="entry name" value="UPF0658_Golgi"/>
</dbReference>
<organism evidence="3 4">
    <name type="scientific">Mycena indigotica</name>
    <dbReference type="NCBI Taxonomy" id="2126181"/>
    <lineage>
        <taxon>Eukaryota</taxon>
        <taxon>Fungi</taxon>
        <taxon>Dikarya</taxon>
        <taxon>Basidiomycota</taxon>
        <taxon>Agaricomycotina</taxon>
        <taxon>Agaricomycetes</taxon>
        <taxon>Agaricomycetidae</taxon>
        <taxon>Agaricales</taxon>
        <taxon>Marasmiineae</taxon>
        <taxon>Mycenaceae</taxon>
        <taxon>Mycena</taxon>
    </lineage>
</organism>
<dbReference type="PANTHER" id="PTHR34391:SF2">
    <property type="entry name" value="TRP C-TERMINAL DOMAIN-CONTAINING PROTEIN"/>
    <property type="match status" value="1"/>
</dbReference>
<dbReference type="GO" id="GO:0005794">
    <property type="term" value="C:Golgi apparatus"/>
    <property type="evidence" value="ECO:0007669"/>
    <property type="project" value="TreeGrafter"/>
</dbReference>
<dbReference type="EMBL" id="JACAZF010000008">
    <property type="protein sequence ID" value="KAF7297186.1"/>
    <property type="molecule type" value="Genomic_DNA"/>
</dbReference>
<feature type="compositionally biased region" description="Low complexity" evidence="1">
    <location>
        <begin position="521"/>
        <end position="540"/>
    </location>
</feature>
<reference evidence="3" key="1">
    <citation type="submission" date="2020-05" db="EMBL/GenBank/DDBJ databases">
        <title>Mycena genomes resolve the evolution of fungal bioluminescence.</title>
        <authorList>
            <person name="Tsai I.J."/>
        </authorList>
    </citation>
    <scope>NUCLEOTIDE SEQUENCE</scope>
    <source>
        <strain evidence="3">171206Taipei</strain>
    </source>
</reference>
<keyword evidence="2" id="KW-0472">Membrane</keyword>
<protein>
    <submittedName>
        <fullName evidence="3">Uncharacterized protein</fullName>
    </submittedName>
</protein>
<dbReference type="PANTHER" id="PTHR34391">
    <property type="entry name" value="UPF0658 GOLGI APPARATUS MEMBRANE PROTEIN C1952.10C-RELATED"/>
    <property type="match status" value="1"/>
</dbReference>
<feature type="transmembrane region" description="Helical" evidence="2">
    <location>
        <begin position="179"/>
        <end position="195"/>
    </location>
</feature>
<feature type="transmembrane region" description="Helical" evidence="2">
    <location>
        <begin position="233"/>
        <end position="254"/>
    </location>
</feature>
<dbReference type="AlphaFoldDB" id="A0A8H6SCT9"/>
<dbReference type="Proteomes" id="UP000636479">
    <property type="component" value="Unassembled WGS sequence"/>
</dbReference>